<organism evidence="1 2">
    <name type="scientific">Hamiltosporidium magnivora</name>
    <dbReference type="NCBI Taxonomy" id="148818"/>
    <lineage>
        <taxon>Eukaryota</taxon>
        <taxon>Fungi</taxon>
        <taxon>Fungi incertae sedis</taxon>
        <taxon>Microsporidia</taxon>
        <taxon>Dubosqiidae</taxon>
        <taxon>Hamiltosporidium</taxon>
    </lineage>
</organism>
<proteinExistence type="predicted"/>
<name>A0A4Q9LCV9_9MICR</name>
<dbReference type="VEuPathDB" id="MicrosporidiaDB:CWI39_0635p0010"/>
<evidence type="ECO:0000313" key="2">
    <source>
        <dbReference type="Proteomes" id="UP000293045"/>
    </source>
</evidence>
<feature type="non-terminal residue" evidence="1">
    <location>
        <position position="1"/>
    </location>
</feature>
<sequence>NISVDVHITFVLYKLDSRLFPFLENELLKNIKSENLKQKVKNEIFGNSEIFNVFFDLYKTCFLESTDTLKTLKHVKEVEFIDLPNE</sequence>
<protein>
    <submittedName>
        <fullName evidence="1">Uncharacterized protein</fullName>
    </submittedName>
</protein>
<evidence type="ECO:0000313" key="1">
    <source>
        <dbReference type="EMBL" id="TBU05717.1"/>
    </source>
</evidence>
<dbReference type="VEuPathDB" id="MicrosporidiaDB:CWI36_0572p0030"/>
<dbReference type="AlphaFoldDB" id="A0A4Q9LCV9"/>
<reference evidence="1 2" key="1">
    <citation type="submission" date="2017-12" db="EMBL/GenBank/DDBJ databases">
        <authorList>
            <person name="Pombert J.-F."/>
            <person name="Haag K.L."/>
            <person name="Ebert D."/>
        </authorList>
    </citation>
    <scope>NUCLEOTIDE SEQUENCE [LARGE SCALE GENOMIC DNA]</scope>
    <source>
        <strain evidence="1">IL-BN-2</strain>
    </source>
</reference>
<dbReference type="Proteomes" id="UP000293045">
    <property type="component" value="Unassembled WGS sequence"/>
</dbReference>
<gene>
    <name evidence="1" type="ORF">CWI39_0635p0010</name>
</gene>
<comment type="caution">
    <text evidence="1">The sequence shown here is derived from an EMBL/GenBank/DDBJ whole genome shotgun (WGS) entry which is preliminary data.</text>
</comment>
<accession>A0A4Q9LCV9</accession>
<dbReference type="EMBL" id="PIXR01000635">
    <property type="protein sequence ID" value="TBU05717.1"/>
    <property type="molecule type" value="Genomic_DNA"/>
</dbReference>